<dbReference type="AlphaFoldDB" id="A0AA39YSF6"/>
<evidence type="ECO:0000313" key="2">
    <source>
        <dbReference type="EMBL" id="KAK0657781.1"/>
    </source>
</evidence>
<proteinExistence type="predicted"/>
<name>A0AA39YSF6_9PEZI</name>
<dbReference type="Proteomes" id="UP001174936">
    <property type="component" value="Unassembled WGS sequence"/>
</dbReference>
<comment type="caution">
    <text evidence="2">The sequence shown here is derived from an EMBL/GenBank/DDBJ whole genome shotgun (WGS) entry which is preliminary data.</text>
</comment>
<organism evidence="2 3">
    <name type="scientific">Cercophora newfieldiana</name>
    <dbReference type="NCBI Taxonomy" id="92897"/>
    <lineage>
        <taxon>Eukaryota</taxon>
        <taxon>Fungi</taxon>
        <taxon>Dikarya</taxon>
        <taxon>Ascomycota</taxon>
        <taxon>Pezizomycotina</taxon>
        <taxon>Sordariomycetes</taxon>
        <taxon>Sordariomycetidae</taxon>
        <taxon>Sordariales</taxon>
        <taxon>Lasiosphaeriaceae</taxon>
        <taxon>Cercophora</taxon>
    </lineage>
</organism>
<accession>A0AA39YSF6</accession>
<feature type="signal peptide" evidence="1">
    <location>
        <begin position="1"/>
        <end position="19"/>
    </location>
</feature>
<sequence>MNLFALLWALAWAVASVSAYDLYGGYERIIYYNAYRMDWGKTGGDTNRMSVGSGCVSKKGAKTPCDLIEFVDYINVWSPLNQDKRPIKLQGLPAGFDPLDMKPAHVDAVAKSLRNAGVTGAYDCVKVHKEVKGRNDVDGLFGKIGQFIQGAQHANGVPANAVESAKNAVSVWADLRKWAQQLAFADYLKKKFPDAFKNYQPAFKDIGGTGEKVETLNPRSAIPAIRALPGQERYNVANDWEEFKAADPGHSEKVDLADRVKGGLC</sequence>
<keyword evidence="3" id="KW-1185">Reference proteome</keyword>
<feature type="chain" id="PRO_5041355399" evidence="1">
    <location>
        <begin position="20"/>
        <end position="265"/>
    </location>
</feature>
<protein>
    <submittedName>
        <fullName evidence="2">Uncharacterized protein</fullName>
    </submittedName>
</protein>
<evidence type="ECO:0000313" key="3">
    <source>
        <dbReference type="Proteomes" id="UP001174936"/>
    </source>
</evidence>
<evidence type="ECO:0000256" key="1">
    <source>
        <dbReference type="SAM" id="SignalP"/>
    </source>
</evidence>
<keyword evidence="1" id="KW-0732">Signal</keyword>
<dbReference type="EMBL" id="JAULSV010000001">
    <property type="protein sequence ID" value="KAK0657781.1"/>
    <property type="molecule type" value="Genomic_DNA"/>
</dbReference>
<gene>
    <name evidence="2" type="ORF">B0T16DRAFT_488869</name>
</gene>
<reference evidence="2" key="1">
    <citation type="submission" date="2023-06" db="EMBL/GenBank/DDBJ databases">
        <title>Genome-scale phylogeny and comparative genomics of the fungal order Sordariales.</title>
        <authorList>
            <consortium name="Lawrence Berkeley National Laboratory"/>
            <person name="Hensen N."/>
            <person name="Bonometti L."/>
            <person name="Westerberg I."/>
            <person name="Brannstrom I.O."/>
            <person name="Guillou S."/>
            <person name="Cros-Aarteil S."/>
            <person name="Calhoun S."/>
            <person name="Haridas S."/>
            <person name="Kuo A."/>
            <person name="Mondo S."/>
            <person name="Pangilinan J."/>
            <person name="Riley R."/>
            <person name="Labutti K."/>
            <person name="Andreopoulos B."/>
            <person name="Lipzen A."/>
            <person name="Chen C."/>
            <person name="Yanf M."/>
            <person name="Daum C."/>
            <person name="Ng V."/>
            <person name="Clum A."/>
            <person name="Steindorff A."/>
            <person name="Ohm R."/>
            <person name="Martin F."/>
            <person name="Silar P."/>
            <person name="Natvig D."/>
            <person name="Lalanne C."/>
            <person name="Gautier V."/>
            <person name="Ament-Velasquez S.L."/>
            <person name="Kruys A."/>
            <person name="Hutchinson M.I."/>
            <person name="Powell A.J."/>
            <person name="Barry K."/>
            <person name="Miller A.N."/>
            <person name="Grigoriev I.V."/>
            <person name="Debuchy R."/>
            <person name="Gladieux P."/>
            <person name="Thoren M.H."/>
            <person name="Johannesson H."/>
        </authorList>
    </citation>
    <scope>NUCLEOTIDE SEQUENCE</scope>
    <source>
        <strain evidence="2">SMH2532-1</strain>
    </source>
</reference>